<feature type="transmembrane region" description="Helical" evidence="2">
    <location>
        <begin position="196"/>
        <end position="217"/>
    </location>
</feature>
<sequence length="692" mass="72150">MPTTYESPGTVGRGPTGDVETPMRTSAEHAVPAEVVPAAGSADGCSAGTDGSSAGSAGGSSAGSAGGSSGGRAGGRDRYLDLWRAAALVRVVTYHVLGWIWLTVLFPAMGLMFALAGSLMASSLDRTGRGAVGRRLRRLLPPLWGFGAVTVTLLLVTGWRTAPAAELGWGELVWWAFPARTPPVGGQSWAWAYNVVLWYIVTYLWLVLLSPALLAAFRRWPWHSLAVAVALPIAFRFNVVNVGGYFNEQATNVSTYLACWLLGFAHHDGLLRRIPARRYALAVALLAVTGAGWVLAVGWSTGNYDLNRVAGGNTLWSMAFVATVLRFRPRLDWLGRIRLLDRLVGLLNARAVTIYLWHLPLAVLAGALIAPLAVSGWVQVVTVRLAAVWLLVAVAVVLFGWIEDLAARRRPALLPARVSPRRHRTARTAPPSGQGAGAGVPEAATGTAPAAPAAPPTPTPTPTPTLPTLPPPLPTPPLPTPVSPTPVSPTPVSPTSASPTPASPTPVRPTASGGAARGWHRAMASTVAVLAVGLAVMALNLWPGVTTRSQVQSAAAEVTYHLSDLPMLLDGSSERPSPTPATGSTPGSVTVHGQVYPRAVLTAAPSRVRVQPPAGCERLRAVIDVGTDDVEVAFAVRADDVTVFESGVRSGVDSAEQIDVAIASASVVDLVTSSPSGGAVGVWADPQFVCVP</sequence>
<keyword evidence="2" id="KW-0472">Membrane</keyword>
<keyword evidence="5" id="KW-1185">Reference proteome</keyword>
<feature type="domain" description="Glycosyl hydrolase family 98 putative carbohydrate-binding module" evidence="3">
    <location>
        <begin position="555"/>
        <end position="690"/>
    </location>
</feature>
<evidence type="ECO:0000256" key="1">
    <source>
        <dbReference type="SAM" id="MobiDB-lite"/>
    </source>
</evidence>
<dbReference type="SMART" id="SM00776">
    <property type="entry name" value="NPCBM"/>
    <property type="match status" value="1"/>
</dbReference>
<feature type="transmembrane region" description="Helical" evidence="2">
    <location>
        <begin position="99"/>
        <end position="122"/>
    </location>
</feature>
<feature type="transmembrane region" description="Helical" evidence="2">
    <location>
        <begin position="279"/>
        <end position="300"/>
    </location>
</feature>
<keyword evidence="2" id="KW-0812">Transmembrane</keyword>
<feature type="compositionally biased region" description="Gly residues" evidence="1">
    <location>
        <begin position="56"/>
        <end position="73"/>
    </location>
</feature>
<dbReference type="Proteomes" id="UP000621500">
    <property type="component" value="Unassembled WGS sequence"/>
</dbReference>
<feature type="region of interest" description="Disordered" evidence="1">
    <location>
        <begin position="418"/>
        <end position="515"/>
    </location>
</feature>
<feature type="transmembrane region" description="Helical" evidence="2">
    <location>
        <begin position="224"/>
        <end position="244"/>
    </location>
</feature>
<evidence type="ECO:0000256" key="2">
    <source>
        <dbReference type="SAM" id="Phobius"/>
    </source>
</evidence>
<dbReference type="Pfam" id="PF08305">
    <property type="entry name" value="NPCBM"/>
    <property type="match status" value="1"/>
</dbReference>
<feature type="compositionally biased region" description="Pro residues" evidence="1">
    <location>
        <begin position="452"/>
        <end position="492"/>
    </location>
</feature>
<accession>A0ABQ4EZ34</accession>
<dbReference type="Pfam" id="PF01757">
    <property type="entry name" value="Acyl_transf_3"/>
    <property type="match status" value="1"/>
</dbReference>
<reference evidence="4 5" key="1">
    <citation type="submission" date="2021-01" db="EMBL/GenBank/DDBJ databases">
        <title>Whole genome shotgun sequence of Plantactinospora mayteni NBRC 109088.</title>
        <authorList>
            <person name="Komaki H."/>
            <person name="Tamura T."/>
        </authorList>
    </citation>
    <scope>NUCLEOTIDE SEQUENCE [LARGE SCALE GENOMIC DNA]</scope>
    <source>
        <strain evidence="4 5">NBRC 109088</strain>
    </source>
</reference>
<evidence type="ECO:0000313" key="4">
    <source>
        <dbReference type="EMBL" id="GIG99928.1"/>
    </source>
</evidence>
<proteinExistence type="predicted"/>
<feature type="transmembrane region" description="Helical" evidence="2">
    <location>
        <begin position="376"/>
        <end position="402"/>
    </location>
</feature>
<organism evidence="4 5">
    <name type="scientific">Plantactinospora mayteni</name>
    <dbReference type="NCBI Taxonomy" id="566021"/>
    <lineage>
        <taxon>Bacteria</taxon>
        <taxon>Bacillati</taxon>
        <taxon>Actinomycetota</taxon>
        <taxon>Actinomycetes</taxon>
        <taxon>Micromonosporales</taxon>
        <taxon>Micromonosporaceae</taxon>
        <taxon>Plantactinospora</taxon>
    </lineage>
</organism>
<dbReference type="Gene3D" id="2.60.120.1060">
    <property type="entry name" value="NPCBM/NEW2 domain"/>
    <property type="match status" value="1"/>
</dbReference>
<feature type="transmembrane region" description="Helical" evidence="2">
    <location>
        <begin position="347"/>
        <end position="370"/>
    </location>
</feature>
<dbReference type="SUPFAM" id="SSF49785">
    <property type="entry name" value="Galactose-binding domain-like"/>
    <property type="match status" value="1"/>
</dbReference>
<dbReference type="InterPro" id="IPR008979">
    <property type="entry name" value="Galactose-bd-like_sf"/>
</dbReference>
<feature type="transmembrane region" description="Helical" evidence="2">
    <location>
        <begin position="522"/>
        <end position="542"/>
    </location>
</feature>
<evidence type="ECO:0000259" key="3">
    <source>
        <dbReference type="SMART" id="SM00776"/>
    </source>
</evidence>
<dbReference type="InterPro" id="IPR038637">
    <property type="entry name" value="NPCBM_sf"/>
</dbReference>
<name>A0ABQ4EZ34_9ACTN</name>
<feature type="region of interest" description="Disordered" evidence="1">
    <location>
        <begin position="41"/>
        <end position="73"/>
    </location>
</feature>
<feature type="region of interest" description="Disordered" evidence="1">
    <location>
        <begin position="570"/>
        <end position="589"/>
    </location>
</feature>
<dbReference type="EMBL" id="BONX01000048">
    <property type="protein sequence ID" value="GIG99928.1"/>
    <property type="molecule type" value="Genomic_DNA"/>
</dbReference>
<protein>
    <recommendedName>
        <fullName evidence="3">Glycosyl hydrolase family 98 putative carbohydrate-binding module domain-containing protein</fullName>
    </recommendedName>
</protein>
<feature type="compositionally biased region" description="Low complexity" evidence="1">
    <location>
        <begin position="439"/>
        <end position="451"/>
    </location>
</feature>
<feature type="region of interest" description="Disordered" evidence="1">
    <location>
        <begin position="1"/>
        <end position="25"/>
    </location>
</feature>
<gene>
    <name evidence="4" type="ORF">Pma05_65010</name>
</gene>
<keyword evidence="2" id="KW-1133">Transmembrane helix</keyword>
<evidence type="ECO:0000313" key="5">
    <source>
        <dbReference type="Proteomes" id="UP000621500"/>
    </source>
</evidence>
<feature type="transmembrane region" description="Helical" evidence="2">
    <location>
        <begin position="143"/>
        <end position="162"/>
    </location>
</feature>
<feature type="compositionally biased region" description="Low complexity" evidence="1">
    <location>
        <begin position="41"/>
        <end position="55"/>
    </location>
</feature>
<dbReference type="InterPro" id="IPR002656">
    <property type="entry name" value="Acyl_transf_3_dom"/>
</dbReference>
<feature type="compositionally biased region" description="Low complexity" evidence="1">
    <location>
        <begin position="580"/>
        <end position="589"/>
    </location>
</feature>
<comment type="caution">
    <text evidence="4">The sequence shown here is derived from an EMBL/GenBank/DDBJ whole genome shotgun (WGS) entry which is preliminary data.</text>
</comment>
<dbReference type="InterPro" id="IPR013222">
    <property type="entry name" value="Glyco_hyd_98_carb-bd"/>
</dbReference>